<accession>A0ABU6DUA7</accession>
<organism evidence="1 2">
    <name type="scientific">Acinetobacter pollinis</name>
    <dbReference type="NCBI Taxonomy" id="2605270"/>
    <lineage>
        <taxon>Bacteria</taxon>
        <taxon>Pseudomonadati</taxon>
        <taxon>Pseudomonadota</taxon>
        <taxon>Gammaproteobacteria</taxon>
        <taxon>Moraxellales</taxon>
        <taxon>Moraxellaceae</taxon>
        <taxon>Acinetobacter</taxon>
    </lineage>
</organism>
<sequence>MHTLNIQSIFENIEFYKKNYIQILKNPQQYYQPVEDASIKFSIVSCQALYLGDLLQLWFGHKWTSSYLEKLESLDHHFWYQNKALVDESFYIYAFGRDKKTNVLTAKVWIEKLNQSSYIQLHTDSLPFYLSFITLDRPDHDHHQSKAS</sequence>
<name>A0ABU6DUA7_9GAMM</name>
<dbReference type="Proteomes" id="UP001339883">
    <property type="component" value="Unassembled WGS sequence"/>
</dbReference>
<dbReference type="EMBL" id="VTDN01000008">
    <property type="protein sequence ID" value="MEB5477436.1"/>
    <property type="molecule type" value="Genomic_DNA"/>
</dbReference>
<evidence type="ECO:0000313" key="1">
    <source>
        <dbReference type="EMBL" id="MEB5477436.1"/>
    </source>
</evidence>
<reference evidence="1 2" key="1">
    <citation type="submission" date="2019-08" db="EMBL/GenBank/DDBJ databases">
        <title>Five species of Acinetobacter isolated from floral nectar and animal pollinators.</title>
        <authorList>
            <person name="Hendry T.A."/>
        </authorList>
    </citation>
    <scope>NUCLEOTIDE SEQUENCE [LARGE SCALE GENOMIC DNA]</scope>
    <source>
        <strain evidence="1 2">MD18.27</strain>
    </source>
</reference>
<gene>
    <name evidence="1" type="ORF">I2F25_10325</name>
</gene>
<keyword evidence="2" id="KW-1185">Reference proteome</keyword>
<evidence type="ECO:0000313" key="2">
    <source>
        <dbReference type="Proteomes" id="UP001339883"/>
    </source>
</evidence>
<dbReference type="RefSeq" id="WP_325775805.1">
    <property type="nucleotide sequence ID" value="NZ_VTDN01000008.1"/>
</dbReference>
<proteinExistence type="predicted"/>
<comment type="caution">
    <text evidence="1">The sequence shown here is derived from an EMBL/GenBank/DDBJ whole genome shotgun (WGS) entry which is preliminary data.</text>
</comment>
<protein>
    <submittedName>
        <fullName evidence="1">Uncharacterized protein</fullName>
    </submittedName>
</protein>